<evidence type="ECO:0000256" key="1">
    <source>
        <dbReference type="SAM" id="MobiDB-lite"/>
    </source>
</evidence>
<gene>
    <name evidence="2" type="ORF">B0I36DRAFT_5726</name>
</gene>
<proteinExistence type="predicted"/>
<evidence type="ECO:0000313" key="2">
    <source>
        <dbReference type="EMBL" id="KAH7040104.1"/>
    </source>
</evidence>
<protein>
    <submittedName>
        <fullName evidence="2">Uncharacterized protein</fullName>
    </submittedName>
</protein>
<comment type="caution">
    <text evidence="2">The sequence shown here is derived from an EMBL/GenBank/DDBJ whole genome shotgun (WGS) entry which is preliminary data.</text>
</comment>
<dbReference type="RefSeq" id="XP_046018159.1">
    <property type="nucleotide sequence ID" value="XM_046163038.1"/>
</dbReference>
<sequence>MACTDVPSSPIREHTGQPEALAPYCGSLREPPQSGVPTRHNVPAGLPHHTVPAGEDEQDGPPSCSRAEAELLSDLDLELGRVQAAVRDAQEAVTLAIRRAESAGDNDDCAQAALCMVQSDLNEARMAVQAHREFSKETREILSPMPMVPPSVPAPQTATALARSIQVSPMLVLVLRLFMLPYRCIILRKSITDCLCTLSCFLLGRDGNPREAIPCQPCDSSCPGSMEV</sequence>
<organism evidence="2 3">
    <name type="scientific">Microdochium trichocladiopsis</name>
    <dbReference type="NCBI Taxonomy" id="1682393"/>
    <lineage>
        <taxon>Eukaryota</taxon>
        <taxon>Fungi</taxon>
        <taxon>Dikarya</taxon>
        <taxon>Ascomycota</taxon>
        <taxon>Pezizomycotina</taxon>
        <taxon>Sordariomycetes</taxon>
        <taxon>Xylariomycetidae</taxon>
        <taxon>Xylariales</taxon>
        <taxon>Microdochiaceae</taxon>
        <taxon>Microdochium</taxon>
    </lineage>
</organism>
<dbReference type="AlphaFoldDB" id="A0A9P8YJD1"/>
<dbReference type="Proteomes" id="UP000756346">
    <property type="component" value="Unassembled WGS sequence"/>
</dbReference>
<reference evidence="2" key="1">
    <citation type="journal article" date="2021" name="Nat. Commun.">
        <title>Genetic determinants of endophytism in the Arabidopsis root mycobiome.</title>
        <authorList>
            <person name="Mesny F."/>
            <person name="Miyauchi S."/>
            <person name="Thiergart T."/>
            <person name="Pickel B."/>
            <person name="Atanasova L."/>
            <person name="Karlsson M."/>
            <person name="Huettel B."/>
            <person name="Barry K.W."/>
            <person name="Haridas S."/>
            <person name="Chen C."/>
            <person name="Bauer D."/>
            <person name="Andreopoulos W."/>
            <person name="Pangilinan J."/>
            <person name="LaButti K."/>
            <person name="Riley R."/>
            <person name="Lipzen A."/>
            <person name="Clum A."/>
            <person name="Drula E."/>
            <person name="Henrissat B."/>
            <person name="Kohler A."/>
            <person name="Grigoriev I.V."/>
            <person name="Martin F.M."/>
            <person name="Hacquard S."/>
        </authorList>
    </citation>
    <scope>NUCLEOTIDE SEQUENCE</scope>
    <source>
        <strain evidence="2">MPI-CAGE-CH-0230</strain>
    </source>
</reference>
<dbReference type="GeneID" id="70192584"/>
<accession>A0A9P8YJD1</accession>
<feature type="region of interest" description="Disordered" evidence="1">
    <location>
        <begin position="1"/>
        <end position="65"/>
    </location>
</feature>
<evidence type="ECO:0000313" key="3">
    <source>
        <dbReference type="Proteomes" id="UP000756346"/>
    </source>
</evidence>
<name>A0A9P8YJD1_9PEZI</name>
<keyword evidence="3" id="KW-1185">Reference proteome</keyword>
<dbReference type="EMBL" id="JAGTJQ010000001">
    <property type="protein sequence ID" value="KAH7040104.1"/>
    <property type="molecule type" value="Genomic_DNA"/>
</dbReference>